<sequence>MSARWSIGQLSTAGDPFAIAPPSLLFVVVVMYVYQGRQVGYHRDAEELHAIDIQLHRHWLTKREVGGNDRWTPNEMMKKRDFQEINPPQTMTEFYARYDPSIGWGTAIALSSFMVLMLANVTVKWMARRCRRLRHKWFCKEQLGGGGAVAEAVNDMHFGITDDLAETTPSVSSKRLVQSYSDSTCLTSLATTTLLASERETKPYVERTMPRPTDGGEADAVIFAPVPLCGDQLYAIGDDESSLRRSSDSTQPSPTSSSVVVLAPRRTAANDVETVLTTTATIEYQPEVVNNGRSRPNGGPAASALKAFGEQMEESAL</sequence>
<feature type="region of interest" description="Disordered" evidence="1">
    <location>
        <begin position="287"/>
        <end position="317"/>
    </location>
</feature>
<keyword evidence="2" id="KW-1133">Transmembrane helix</keyword>
<evidence type="ECO:0000256" key="1">
    <source>
        <dbReference type="SAM" id="MobiDB-lite"/>
    </source>
</evidence>
<feature type="compositionally biased region" description="Low complexity" evidence="1">
    <location>
        <begin position="248"/>
        <end position="258"/>
    </location>
</feature>
<feature type="region of interest" description="Disordered" evidence="1">
    <location>
        <begin position="240"/>
        <end position="262"/>
    </location>
</feature>
<reference evidence="4" key="1">
    <citation type="submission" date="2022-11" db="UniProtKB">
        <authorList>
            <consortium name="WormBaseParasite"/>
        </authorList>
    </citation>
    <scope>IDENTIFICATION</scope>
</reference>
<feature type="transmembrane region" description="Helical" evidence="2">
    <location>
        <begin position="12"/>
        <end position="34"/>
    </location>
</feature>
<organism evidence="3 4">
    <name type="scientific">Plectus sambesii</name>
    <dbReference type="NCBI Taxonomy" id="2011161"/>
    <lineage>
        <taxon>Eukaryota</taxon>
        <taxon>Metazoa</taxon>
        <taxon>Ecdysozoa</taxon>
        <taxon>Nematoda</taxon>
        <taxon>Chromadorea</taxon>
        <taxon>Plectida</taxon>
        <taxon>Plectina</taxon>
        <taxon>Plectoidea</taxon>
        <taxon>Plectidae</taxon>
        <taxon>Plectus</taxon>
    </lineage>
</organism>
<keyword evidence="2" id="KW-0812">Transmembrane</keyword>
<evidence type="ECO:0000256" key="2">
    <source>
        <dbReference type="SAM" id="Phobius"/>
    </source>
</evidence>
<dbReference type="AlphaFoldDB" id="A0A914UM21"/>
<accession>A0A914UM21</accession>
<evidence type="ECO:0000313" key="3">
    <source>
        <dbReference type="Proteomes" id="UP000887566"/>
    </source>
</evidence>
<proteinExistence type="predicted"/>
<name>A0A914UM21_9BILA</name>
<dbReference type="Proteomes" id="UP000887566">
    <property type="component" value="Unplaced"/>
</dbReference>
<dbReference type="WBParaSite" id="PSAMB.scaffold107size78742.g2019.t1">
    <property type="protein sequence ID" value="PSAMB.scaffold107size78742.g2019.t1"/>
    <property type="gene ID" value="PSAMB.scaffold107size78742.g2019"/>
</dbReference>
<evidence type="ECO:0000313" key="4">
    <source>
        <dbReference type="WBParaSite" id="PSAMB.scaffold107size78742.g2019.t1"/>
    </source>
</evidence>
<feature type="transmembrane region" description="Helical" evidence="2">
    <location>
        <begin position="102"/>
        <end position="127"/>
    </location>
</feature>
<keyword evidence="2" id="KW-0472">Membrane</keyword>
<protein>
    <submittedName>
        <fullName evidence="4">Transmembrane protein</fullName>
    </submittedName>
</protein>
<keyword evidence="3" id="KW-1185">Reference proteome</keyword>